<sequence>MVFGHKTLLRKTCPTSPVWEKQTENDVGTDNESCIFVFCHNNCNSTFLI</sequence>
<dbReference type="AlphaFoldDB" id="A0A0L8I5J9"/>
<evidence type="ECO:0000313" key="1">
    <source>
        <dbReference type="EMBL" id="KOF96751.1"/>
    </source>
</evidence>
<gene>
    <name evidence="1" type="ORF">OCBIM_22033727mg</name>
</gene>
<name>A0A0L8I5J9_OCTBM</name>
<accession>A0A0L8I5J9</accession>
<proteinExistence type="predicted"/>
<protein>
    <submittedName>
        <fullName evidence="1">Uncharacterized protein</fullName>
    </submittedName>
</protein>
<dbReference type="EMBL" id="KQ416495">
    <property type="protein sequence ID" value="KOF96751.1"/>
    <property type="molecule type" value="Genomic_DNA"/>
</dbReference>
<organism evidence="1">
    <name type="scientific">Octopus bimaculoides</name>
    <name type="common">California two-spotted octopus</name>
    <dbReference type="NCBI Taxonomy" id="37653"/>
    <lineage>
        <taxon>Eukaryota</taxon>
        <taxon>Metazoa</taxon>
        <taxon>Spiralia</taxon>
        <taxon>Lophotrochozoa</taxon>
        <taxon>Mollusca</taxon>
        <taxon>Cephalopoda</taxon>
        <taxon>Coleoidea</taxon>
        <taxon>Octopodiformes</taxon>
        <taxon>Octopoda</taxon>
        <taxon>Incirrata</taxon>
        <taxon>Octopodidae</taxon>
        <taxon>Octopus</taxon>
    </lineage>
</organism>
<reference evidence="1" key="1">
    <citation type="submission" date="2015-07" db="EMBL/GenBank/DDBJ databases">
        <title>MeaNS - Measles Nucleotide Surveillance Program.</title>
        <authorList>
            <person name="Tran T."/>
            <person name="Druce J."/>
        </authorList>
    </citation>
    <scope>NUCLEOTIDE SEQUENCE</scope>
    <source>
        <strain evidence="1">UCB-OBI-ISO-001</strain>
        <tissue evidence="1">Gonad</tissue>
    </source>
</reference>